<keyword evidence="6 7" id="KW-0472">Membrane</keyword>
<keyword evidence="4 7" id="KW-0812">Transmembrane</keyword>
<comment type="caution">
    <text evidence="10">The sequence shown here is derived from an EMBL/GenBank/DDBJ whole genome shotgun (WGS) entry which is preliminary data.</text>
</comment>
<evidence type="ECO:0000259" key="8">
    <source>
        <dbReference type="Pfam" id="PF02687"/>
    </source>
</evidence>
<proteinExistence type="inferred from homology"/>
<dbReference type="InterPro" id="IPR003838">
    <property type="entry name" value="ABC3_permease_C"/>
</dbReference>
<evidence type="ECO:0000256" key="7">
    <source>
        <dbReference type="SAM" id="Phobius"/>
    </source>
</evidence>
<dbReference type="AlphaFoldDB" id="A0A1V6CD90"/>
<evidence type="ECO:0000256" key="5">
    <source>
        <dbReference type="ARBA" id="ARBA00022989"/>
    </source>
</evidence>
<dbReference type="PANTHER" id="PTHR30489:SF0">
    <property type="entry name" value="LIPOPROTEIN-RELEASING SYSTEM TRANSMEMBRANE PROTEIN LOLE"/>
    <property type="match status" value="1"/>
</dbReference>
<gene>
    <name evidence="10" type="primary">lolC</name>
    <name evidence="10" type="ORF">BWX89_00332</name>
</gene>
<feature type="domain" description="MacB-like periplasmic core" evidence="9">
    <location>
        <begin position="29"/>
        <end position="232"/>
    </location>
</feature>
<organism evidence="10">
    <name type="scientific">candidate division TA06 bacterium ADurb.Bin131</name>
    <dbReference type="NCBI Taxonomy" id="1852827"/>
    <lineage>
        <taxon>Bacteria</taxon>
        <taxon>Bacteria division TA06</taxon>
    </lineage>
</organism>
<keyword evidence="10" id="KW-0449">Lipoprotein</keyword>
<protein>
    <submittedName>
        <fullName evidence="10">Lipoprotein-releasing system transmembrane protein LolC</fullName>
    </submittedName>
</protein>
<sequence length="394" mass="44043">MRINRCLFFLAKRFLGRRHQESFIWFTGFISVIGIALGVASLMLVLGVMNGFSNDLRRKIVGANPHIVIEGDPYIYDYEKITEKISSIPEITGISYFAQTQVLYKSPDYMIGGYLRGIEGNSEILNLKQFIKQGDINNINSEGVILGSELAKELGVSVGDVISVIGGLPPEELSLPVIGIIEYGIYNIDVSSGIINLKNFQDKFFSGRHLANIGITVNNIYHSEDIAKKIKEIIKDEKVSTWMRKNKILFAALALEKKAMLLILSIIIIVASFNITSSLMMTVYRKIKEIGVLKTLGMTTFQIRAVFLIEGFLIGIRGLIYGLCLGGVIIWALKRYNIIRLPEFIYSISYLPLELSGKEIFLICATVFIMTIIASVFPAYRAGKLKPATALRYE</sequence>
<comment type="similarity">
    <text evidence="2">Belongs to the ABC-4 integral membrane protein family. LolC/E subfamily.</text>
</comment>
<feature type="transmembrane region" description="Helical" evidence="7">
    <location>
        <begin position="360"/>
        <end position="380"/>
    </location>
</feature>
<evidence type="ECO:0000256" key="1">
    <source>
        <dbReference type="ARBA" id="ARBA00004651"/>
    </source>
</evidence>
<dbReference type="EMBL" id="MWDQ01000027">
    <property type="protein sequence ID" value="OQB74843.1"/>
    <property type="molecule type" value="Genomic_DNA"/>
</dbReference>
<dbReference type="Pfam" id="PF12704">
    <property type="entry name" value="MacB_PCD"/>
    <property type="match status" value="1"/>
</dbReference>
<keyword evidence="3" id="KW-1003">Cell membrane</keyword>
<evidence type="ECO:0000256" key="6">
    <source>
        <dbReference type="ARBA" id="ARBA00023136"/>
    </source>
</evidence>
<feature type="transmembrane region" description="Helical" evidence="7">
    <location>
        <begin position="259"/>
        <end position="284"/>
    </location>
</feature>
<reference evidence="10" key="1">
    <citation type="submission" date="2017-02" db="EMBL/GenBank/DDBJ databases">
        <title>Delving into the versatile metabolic prowess of the omnipresent phylum Bacteroidetes.</title>
        <authorList>
            <person name="Nobu M.K."/>
            <person name="Mei R."/>
            <person name="Narihiro T."/>
            <person name="Kuroda K."/>
            <person name="Liu W.-T."/>
        </authorList>
    </citation>
    <scope>NUCLEOTIDE SEQUENCE</scope>
    <source>
        <strain evidence="10">ADurb.Bin131</strain>
    </source>
</reference>
<name>A0A1V6CD90_UNCT6</name>
<accession>A0A1V6CD90</accession>
<dbReference type="GO" id="GO:0044874">
    <property type="term" value="P:lipoprotein localization to outer membrane"/>
    <property type="evidence" value="ECO:0007669"/>
    <property type="project" value="TreeGrafter"/>
</dbReference>
<evidence type="ECO:0000256" key="2">
    <source>
        <dbReference type="ARBA" id="ARBA00005236"/>
    </source>
</evidence>
<evidence type="ECO:0000313" key="10">
    <source>
        <dbReference type="EMBL" id="OQB74843.1"/>
    </source>
</evidence>
<keyword evidence="5 7" id="KW-1133">Transmembrane helix</keyword>
<feature type="transmembrane region" description="Helical" evidence="7">
    <location>
        <begin position="305"/>
        <end position="333"/>
    </location>
</feature>
<comment type="subcellular location">
    <subcellularLocation>
        <location evidence="1">Cell membrane</location>
        <topology evidence="1">Multi-pass membrane protein</topology>
    </subcellularLocation>
</comment>
<evidence type="ECO:0000256" key="4">
    <source>
        <dbReference type="ARBA" id="ARBA00022692"/>
    </source>
</evidence>
<dbReference type="PANTHER" id="PTHR30489">
    <property type="entry name" value="LIPOPROTEIN-RELEASING SYSTEM TRANSMEMBRANE PROTEIN LOLE"/>
    <property type="match status" value="1"/>
</dbReference>
<evidence type="ECO:0000256" key="3">
    <source>
        <dbReference type="ARBA" id="ARBA00022475"/>
    </source>
</evidence>
<feature type="transmembrane region" description="Helical" evidence="7">
    <location>
        <begin position="23"/>
        <end position="49"/>
    </location>
</feature>
<dbReference type="Pfam" id="PF02687">
    <property type="entry name" value="FtsX"/>
    <property type="match status" value="1"/>
</dbReference>
<dbReference type="InterPro" id="IPR051447">
    <property type="entry name" value="Lipoprotein-release_system"/>
</dbReference>
<dbReference type="GO" id="GO:0098797">
    <property type="term" value="C:plasma membrane protein complex"/>
    <property type="evidence" value="ECO:0007669"/>
    <property type="project" value="TreeGrafter"/>
</dbReference>
<dbReference type="InterPro" id="IPR025857">
    <property type="entry name" value="MacB_PCD"/>
</dbReference>
<evidence type="ECO:0000259" key="9">
    <source>
        <dbReference type="Pfam" id="PF12704"/>
    </source>
</evidence>
<feature type="domain" description="ABC3 transporter permease C-terminal" evidence="8">
    <location>
        <begin position="262"/>
        <end position="387"/>
    </location>
</feature>
<dbReference type="Proteomes" id="UP000485562">
    <property type="component" value="Unassembled WGS sequence"/>
</dbReference>